<dbReference type="Proteomes" id="UP000270471">
    <property type="component" value="Unassembled WGS sequence"/>
</dbReference>
<evidence type="ECO:0000313" key="2">
    <source>
        <dbReference type="Proteomes" id="UP000270471"/>
    </source>
</evidence>
<name>A0A3M0HW96_9ACTN</name>
<dbReference type="EMBL" id="PENI01000032">
    <property type="protein sequence ID" value="RMB81297.1"/>
    <property type="molecule type" value="Genomic_DNA"/>
</dbReference>
<protein>
    <submittedName>
        <fullName evidence="1">Uncharacterized protein</fullName>
    </submittedName>
</protein>
<dbReference type="AlphaFoldDB" id="A0A3M0HW96"/>
<sequence length="90" mass="9589">MDQQHLNAPTCANTSPGRRVVAAGYVRRAPQPQPDPSDLTVAIRVGQKMLATYGDPTGFDVFAYAQAHGGLAEALRILLRALNAETGDAR</sequence>
<gene>
    <name evidence="1" type="ORF">CTZ28_35440</name>
</gene>
<comment type="caution">
    <text evidence="1">The sequence shown here is derived from an EMBL/GenBank/DDBJ whole genome shotgun (WGS) entry which is preliminary data.</text>
</comment>
<keyword evidence="2" id="KW-1185">Reference proteome</keyword>
<evidence type="ECO:0000313" key="1">
    <source>
        <dbReference type="EMBL" id="RMB81297.1"/>
    </source>
</evidence>
<organism evidence="1 2">
    <name type="scientific">Streptomyces shenzhenensis</name>
    <dbReference type="NCBI Taxonomy" id="943815"/>
    <lineage>
        <taxon>Bacteria</taxon>
        <taxon>Bacillati</taxon>
        <taxon>Actinomycetota</taxon>
        <taxon>Actinomycetes</taxon>
        <taxon>Kitasatosporales</taxon>
        <taxon>Streptomycetaceae</taxon>
        <taxon>Streptomyces</taxon>
    </lineage>
</organism>
<proteinExistence type="predicted"/>
<dbReference type="OrthoDB" id="4229493at2"/>
<reference evidence="1 2" key="1">
    <citation type="submission" date="2017-11" db="EMBL/GenBank/DDBJ databases">
        <title>Draft genome of actinobacteria isolated from guarana (Paullinia cupana (Mart.) Ducke.</title>
        <authorList>
            <person name="Siqueira K.A."/>
            <person name="Liotti R.G."/>
            <person name="Mendes T.A.O."/>
            <person name="Soares M.A."/>
        </authorList>
    </citation>
    <scope>NUCLEOTIDE SEQUENCE [LARGE SCALE GENOMIC DNA]</scope>
    <source>
        <strain evidence="1 2">193</strain>
    </source>
</reference>
<dbReference type="RefSeq" id="WP_121893879.1">
    <property type="nucleotide sequence ID" value="NZ_PENI01000032.1"/>
</dbReference>
<accession>A0A3M0HW96</accession>